<dbReference type="PANTHER" id="PTHR23320:SF128">
    <property type="entry name" value="MEMBRANE-SPANNING 4-DOMAINS SUBFAMILY A MEMBER 4A"/>
    <property type="match status" value="1"/>
</dbReference>
<dbReference type="PANTHER" id="PTHR23320">
    <property type="entry name" value="MEMBRANE-SPANNING 4-DOMAINS SUBFAMILY A MS4A -RELATED"/>
    <property type="match status" value="1"/>
</dbReference>
<feature type="transmembrane region" description="Helical" evidence="7">
    <location>
        <begin position="240"/>
        <end position="265"/>
    </location>
</feature>
<gene>
    <name evidence="8" type="ORF">QQF64_023593</name>
</gene>
<evidence type="ECO:0000256" key="3">
    <source>
        <dbReference type="ARBA" id="ARBA00022692"/>
    </source>
</evidence>
<proteinExistence type="inferred from homology"/>
<evidence type="ECO:0000256" key="2">
    <source>
        <dbReference type="ARBA" id="ARBA00009565"/>
    </source>
</evidence>
<feature type="transmembrane region" description="Helical" evidence="7">
    <location>
        <begin position="126"/>
        <end position="146"/>
    </location>
</feature>
<sequence>MLKSRSPPGQSRSLVHHLRGRSGTGFATPLNQLSSSKSKVQLQIKLTLQGKLKTGFFLWSISDLETRMSQTVLPVNSSTLVIHIQQPTQTTPVGAVTNAPLPVYEQVVRVSPLNGLQAFLKGQPKALGTVQIMIGLLTFLFGIVLTLHAESITVYSGVPYWGSLIYIIAGSLCIAAENRVKSPSSLCLVKGSLGMNILSALTASSAIIIISIDLSQGPLNSHCYNYVTCHDFEEKYKTLFLGIGSVLLIFALLEFIISICLSAFACKATCCCCPKVPHVPQVIPPQTCDFQNLKSSEISVVSNHYVQHYPAEIPPQYSE</sequence>
<dbReference type="InterPro" id="IPR007237">
    <property type="entry name" value="CD20-like"/>
</dbReference>
<evidence type="ECO:0000256" key="4">
    <source>
        <dbReference type="ARBA" id="ARBA00022989"/>
    </source>
</evidence>
<evidence type="ECO:0008006" key="10">
    <source>
        <dbReference type="Google" id="ProtNLM"/>
    </source>
</evidence>
<keyword evidence="9" id="KW-1185">Reference proteome</keyword>
<evidence type="ECO:0000256" key="7">
    <source>
        <dbReference type="SAM" id="Phobius"/>
    </source>
</evidence>
<feature type="region of interest" description="Disordered" evidence="6">
    <location>
        <begin position="1"/>
        <end position="30"/>
    </location>
</feature>
<comment type="similarity">
    <text evidence="2">Belongs to the MS4A family.</text>
</comment>
<dbReference type="Proteomes" id="UP001558613">
    <property type="component" value="Unassembled WGS sequence"/>
</dbReference>
<evidence type="ECO:0000313" key="9">
    <source>
        <dbReference type="Proteomes" id="UP001558613"/>
    </source>
</evidence>
<evidence type="ECO:0000256" key="5">
    <source>
        <dbReference type="ARBA" id="ARBA00023136"/>
    </source>
</evidence>
<dbReference type="InterPro" id="IPR030417">
    <property type="entry name" value="MS4A"/>
</dbReference>
<organism evidence="8 9">
    <name type="scientific">Cirrhinus molitorella</name>
    <name type="common">mud carp</name>
    <dbReference type="NCBI Taxonomy" id="172907"/>
    <lineage>
        <taxon>Eukaryota</taxon>
        <taxon>Metazoa</taxon>
        <taxon>Chordata</taxon>
        <taxon>Craniata</taxon>
        <taxon>Vertebrata</taxon>
        <taxon>Euteleostomi</taxon>
        <taxon>Actinopterygii</taxon>
        <taxon>Neopterygii</taxon>
        <taxon>Teleostei</taxon>
        <taxon>Ostariophysi</taxon>
        <taxon>Cypriniformes</taxon>
        <taxon>Cyprinidae</taxon>
        <taxon>Labeoninae</taxon>
        <taxon>Labeonini</taxon>
        <taxon>Cirrhinus</taxon>
    </lineage>
</organism>
<dbReference type="Pfam" id="PF04103">
    <property type="entry name" value="CD20"/>
    <property type="match status" value="1"/>
</dbReference>
<dbReference type="EMBL" id="JAYMGO010000003">
    <property type="protein sequence ID" value="KAL1276920.1"/>
    <property type="molecule type" value="Genomic_DNA"/>
</dbReference>
<comment type="caution">
    <text evidence="8">The sequence shown here is derived from an EMBL/GenBank/DDBJ whole genome shotgun (WGS) entry which is preliminary data.</text>
</comment>
<accession>A0ABR3NIZ8</accession>
<evidence type="ECO:0000256" key="1">
    <source>
        <dbReference type="ARBA" id="ARBA00004141"/>
    </source>
</evidence>
<evidence type="ECO:0000313" key="8">
    <source>
        <dbReference type="EMBL" id="KAL1276920.1"/>
    </source>
</evidence>
<keyword evidence="5 7" id="KW-0472">Membrane</keyword>
<protein>
    <recommendedName>
        <fullName evidence="10">Membrane-spanning 4-domains subfamily A member 4A</fullName>
    </recommendedName>
</protein>
<feature type="transmembrane region" description="Helical" evidence="7">
    <location>
        <begin position="188"/>
        <end position="212"/>
    </location>
</feature>
<keyword evidence="4 7" id="KW-1133">Transmembrane helix</keyword>
<comment type="subcellular location">
    <subcellularLocation>
        <location evidence="1">Membrane</location>
        <topology evidence="1">Multi-pass membrane protein</topology>
    </subcellularLocation>
</comment>
<reference evidence="8 9" key="1">
    <citation type="submission" date="2023-09" db="EMBL/GenBank/DDBJ databases">
        <authorList>
            <person name="Wang M."/>
        </authorList>
    </citation>
    <scope>NUCLEOTIDE SEQUENCE [LARGE SCALE GENOMIC DNA]</scope>
    <source>
        <strain evidence="8">GT-2023</strain>
        <tissue evidence="8">Liver</tissue>
    </source>
</reference>
<keyword evidence="3 7" id="KW-0812">Transmembrane</keyword>
<feature type="transmembrane region" description="Helical" evidence="7">
    <location>
        <begin position="158"/>
        <end position="176"/>
    </location>
</feature>
<name>A0ABR3NIZ8_9TELE</name>
<evidence type="ECO:0000256" key="6">
    <source>
        <dbReference type="SAM" id="MobiDB-lite"/>
    </source>
</evidence>